<dbReference type="Proteomes" id="UP001156702">
    <property type="component" value="Unassembled WGS sequence"/>
</dbReference>
<dbReference type="PANTHER" id="PTHR12110:SF48">
    <property type="entry name" value="BLL3656 PROTEIN"/>
    <property type="match status" value="1"/>
</dbReference>
<keyword evidence="2" id="KW-0378">Hydrolase</keyword>
<evidence type="ECO:0000313" key="3">
    <source>
        <dbReference type="Proteomes" id="UP001156702"/>
    </source>
</evidence>
<keyword evidence="2" id="KW-0540">Nuclease</keyword>
<organism evidence="2 3">
    <name type="scientific">Shinella yambaruensis</name>
    <dbReference type="NCBI Taxonomy" id="415996"/>
    <lineage>
        <taxon>Bacteria</taxon>
        <taxon>Pseudomonadati</taxon>
        <taxon>Pseudomonadota</taxon>
        <taxon>Alphaproteobacteria</taxon>
        <taxon>Hyphomicrobiales</taxon>
        <taxon>Rhizobiaceae</taxon>
        <taxon>Shinella</taxon>
    </lineage>
</organism>
<sequence length="288" mass="30863">MTRSPHGNPAFLSLAHLTLIDADPLTLVDAAAAGRFDAIGLRIVPPMPTDRIVPVIGDEVLIRDIERRLDATGIRVFDIEAVWLTPETDVVRLRPALELGARLGANHLLVVGNDPEAGRLRDNFAGLCDLAAGFGIGVALEMMSYVALNTLPKAFRLLDEVRRPNARLLIDALHLMRSGGKPADLVGLSPALFPYVHLCDAAAARPPDLERLRYEGRSGRFYPGEGELPLVDLMHALPADIAVAVEAPCAAYAGLSPLERARICGAATRALLSAAQAARTAGQWGKRE</sequence>
<keyword evidence="3" id="KW-1185">Reference proteome</keyword>
<dbReference type="Pfam" id="PF01261">
    <property type="entry name" value="AP_endonuc_2"/>
    <property type="match status" value="1"/>
</dbReference>
<dbReference type="InterPro" id="IPR036237">
    <property type="entry name" value="Xyl_isomerase-like_sf"/>
</dbReference>
<gene>
    <name evidence="2" type="ORF">GCM10007923_48280</name>
</gene>
<comment type="caution">
    <text evidence="2">The sequence shown here is derived from an EMBL/GenBank/DDBJ whole genome shotgun (WGS) entry which is preliminary data.</text>
</comment>
<name>A0ABQ5ZPF0_9HYPH</name>
<feature type="domain" description="Xylose isomerase-like TIM barrel" evidence="1">
    <location>
        <begin position="29"/>
        <end position="237"/>
    </location>
</feature>
<keyword evidence="2" id="KW-0255">Endonuclease</keyword>
<dbReference type="PANTHER" id="PTHR12110">
    <property type="entry name" value="HYDROXYPYRUVATE ISOMERASE"/>
    <property type="match status" value="1"/>
</dbReference>
<dbReference type="EMBL" id="BSOP01000042">
    <property type="protein sequence ID" value="GLR53612.1"/>
    <property type="molecule type" value="Genomic_DNA"/>
</dbReference>
<dbReference type="RefSeq" id="WP_244767679.1">
    <property type="nucleotide sequence ID" value="NZ_BSOP01000042.1"/>
</dbReference>
<dbReference type="InterPro" id="IPR050312">
    <property type="entry name" value="IolE/XylAMocC-like"/>
</dbReference>
<dbReference type="InterPro" id="IPR013022">
    <property type="entry name" value="Xyl_isomerase-like_TIM-brl"/>
</dbReference>
<accession>A0ABQ5ZPF0</accession>
<dbReference type="Gene3D" id="3.20.20.150">
    <property type="entry name" value="Divalent-metal-dependent TIM barrel enzymes"/>
    <property type="match status" value="1"/>
</dbReference>
<dbReference type="GO" id="GO:0004519">
    <property type="term" value="F:endonuclease activity"/>
    <property type="evidence" value="ECO:0007669"/>
    <property type="project" value="UniProtKB-KW"/>
</dbReference>
<protein>
    <submittedName>
        <fullName evidence="2">AP endonuclease</fullName>
    </submittedName>
</protein>
<evidence type="ECO:0000313" key="2">
    <source>
        <dbReference type="EMBL" id="GLR53612.1"/>
    </source>
</evidence>
<reference evidence="3" key="1">
    <citation type="journal article" date="2019" name="Int. J. Syst. Evol. Microbiol.">
        <title>The Global Catalogue of Microorganisms (GCM) 10K type strain sequencing project: providing services to taxonomists for standard genome sequencing and annotation.</title>
        <authorList>
            <consortium name="The Broad Institute Genomics Platform"/>
            <consortium name="The Broad Institute Genome Sequencing Center for Infectious Disease"/>
            <person name="Wu L."/>
            <person name="Ma J."/>
        </authorList>
    </citation>
    <scope>NUCLEOTIDE SEQUENCE [LARGE SCALE GENOMIC DNA]</scope>
    <source>
        <strain evidence="3">NBRC 102122</strain>
    </source>
</reference>
<dbReference type="SUPFAM" id="SSF51658">
    <property type="entry name" value="Xylose isomerase-like"/>
    <property type="match status" value="1"/>
</dbReference>
<proteinExistence type="predicted"/>
<evidence type="ECO:0000259" key="1">
    <source>
        <dbReference type="Pfam" id="PF01261"/>
    </source>
</evidence>